<keyword evidence="1" id="KW-1133">Transmembrane helix</keyword>
<feature type="transmembrane region" description="Helical" evidence="1">
    <location>
        <begin position="6"/>
        <end position="27"/>
    </location>
</feature>
<reference evidence="2" key="1">
    <citation type="journal article" date="2014" name="Front. Microbiol.">
        <title>High frequency of phylogenetically diverse reductive dehalogenase-homologous genes in deep subseafloor sedimentary metagenomes.</title>
        <authorList>
            <person name="Kawai M."/>
            <person name="Futagami T."/>
            <person name="Toyoda A."/>
            <person name="Takaki Y."/>
            <person name="Nishi S."/>
            <person name="Hori S."/>
            <person name="Arai W."/>
            <person name="Tsubouchi T."/>
            <person name="Morono Y."/>
            <person name="Uchiyama I."/>
            <person name="Ito T."/>
            <person name="Fujiyama A."/>
            <person name="Inagaki F."/>
            <person name="Takami H."/>
        </authorList>
    </citation>
    <scope>NUCLEOTIDE SEQUENCE</scope>
    <source>
        <strain evidence="2">Expedition CK06-06</strain>
    </source>
</reference>
<keyword evidence="1" id="KW-0812">Transmembrane</keyword>
<protein>
    <submittedName>
        <fullName evidence="2">Uncharacterized protein</fullName>
    </submittedName>
</protein>
<organism evidence="2">
    <name type="scientific">marine sediment metagenome</name>
    <dbReference type="NCBI Taxonomy" id="412755"/>
    <lineage>
        <taxon>unclassified sequences</taxon>
        <taxon>metagenomes</taxon>
        <taxon>ecological metagenomes</taxon>
    </lineage>
</organism>
<accession>X1DXR6</accession>
<proteinExistence type="predicted"/>
<dbReference type="AlphaFoldDB" id="X1DXR6"/>
<comment type="caution">
    <text evidence="2">The sequence shown here is derived from an EMBL/GenBank/DDBJ whole genome shotgun (WGS) entry which is preliminary data.</text>
</comment>
<name>X1DXR6_9ZZZZ</name>
<sequence length="65" mass="7603">MITQPLLYPSFILAIHYVAPKSFAFTLQIGKLDKFLYEKIAEKFAAFRIDGDKEQFVDLFFLQLL</sequence>
<dbReference type="EMBL" id="BART01036635">
    <property type="protein sequence ID" value="GAH12955.1"/>
    <property type="molecule type" value="Genomic_DNA"/>
</dbReference>
<evidence type="ECO:0000313" key="2">
    <source>
        <dbReference type="EMBL" id="GAH12955.1"/>
    </source>
</evidence>
<keyword evidence="1" id="KW-0472">Membrane</keyword>
<evidence type="ECO:0000256" key="1">
    <source>
        <dbReference type="SAM" id="Phobius"/>
    </source>
</evidence>
<gene>
    <name evidence="2" type="ORF">S01H4_61687</name>
</gene>